<dbReference type="AlphaFoldDB" id="A0AA97P9V1"/>
<protein>
    <submittedName>
        <fullName evidence="1">Uncharacterized protein</fullName>
    </submittedName>
</protein>
<accession>A0AA97P9V1</accession>
<sequence>MDGEVGKGVTGNCQSEIATLKPLVAPCVAVRLGVTWTLVWPGFVLDRLSINALARGMDPSD</sequence>
<dbReference type="Proteomes" id="UP000011086">
    <property type="component" value="Unassembled WGS sequence"/>
</dbReference>
<dbReference type="EMBL" id="JH793779">
    <property type="protein sequence ID" value="ELQ44639.1"/>
    <property type="molecule type" value="Genomic_DNA"/>
</dbReference>
<gene>
    <name evidence="1" type="ORF">OOU_Y34scaffold00071g55</name>
</gene>
<proteinExistence type="predicted"/>
<organism evidence="1">
    <name type="scientific">Pyricularia oryzae (strain Y34)</name>
    <name type="common">Rice blast fungus</name>
    <name type="synonym">Magnaporthe oryzae</name>
    <dbReference type="NCBI Taxonomy" id="1143189"/>
    <lineage>
        <taxon>Eukaryota</taxon>
        <taxon>Fungi</taxon>
        <taxon>Dikarya</taxon>
        <taxon>Ascomycota</taxon>
        <taxon>Pezizomycotina</taxon>
        <taxon>Sordariomycetes</taxon>
        <taxon>Sordariomycetidae</taxon>
        <taxon>Magnaporthales</taxon>
        <taxon>Pyriculariaceae</taxon>
        <taxon>Pyricularia</taxon>
    </lineage>
</organism>
<reference evidence="1" key="1">
    <citation type="journal article" date="2012" name="PLoS Genet.">
        <title>Comparative analysis of the genomes of two field isolates of the rice blast fungus Magnaporthe oryzae.</title>
        <authorList>
            <person name="Xue M."/>
            <person name="Yang J."/>
            <person name="Li Z."/>
            <person name="Hu S."/>
            <person name="Yao N."/>
            <person name="Dean R.A."/>
            <person name="Zhao W."/>
            <person name="Shen M."/>
            <person name="Zhang H."/>
            <person name="Li C."/>
            <person name="Liu L."/>
            <person name="Cao L."/>
            <person name="Xu X."/>
            <person name="Xing Y."/>
            <person name="Hsiang T."/>
            <person name="Zhang Z."/>
            <person name="Xu J.R."/>
            <person name="Peng Y.L."/>
        </authorList>
    </citation>
    <scope>NUCLEOTIDE SEQUENCE</scope>
    <source>
        <strain evidence="1">Y34</strain>
    </source>
</reference>
<name>A0AA97P9V1_PYRO3</name>
<evidence type="ECO:0000313" key="1">
    <source>
        <dbReference type="EMBL" id="ELQ44639.1"/>
    </source>
</evidence>